<dbReference type="PANTHER" id="PTHR11758">
    <property type="entry name" value="40S RIBOSOMAL PROTEIN S15A"/>
    <property type="match status" value="1"/>
</dbReference>
<dbReference type="InterPro" id="IPR035987">
    <property type="entry name" value="Ribosomal_uS8_sf"/>
</dbReference>
<evidence type="ECO:0000313" key="8">
    <source>
        <dbReference type="Proteomes" id="UP000177885"/>
    </source>
</evidence>
<name>A0A1F7TMI5_9BACT</name>
<dbReference type="GO" id="GO:0019843">
    <property type="term" value="F:rRNA binding"/>
    <property type="evidence" value="ECO:0007669"/>
    <property type="project" value="UniProtKB-UniRule"/>
</dbReference>
<gene>
    <name evidence="5" type="primary">rpsH</name>
    <name evidence="7" type="ORF">A2856_03950</name>
</gene>
<keyword evidence="5" id="KW-0694">RNA-binding</keyword>
<comment type="subunit">
    <text evidence="5">Part of the 30S ribosomal subunit. Contacts proteins S5 and S12.</text>
</comment>
<dbReference type="Gene3D" id="3.30.1490.10">
    <property type="match status" value="1"/>
</dbReference>
<dbReference type="GO" id="GO:1990904">
    <property type="term" value="C:ribonucleoprotein complex"/>
    <property type="evidence" value="ECO:0007669"/>
    <property type="project" value="UniProtKB-KW"/>
</dbReference>
<protein>
    <recommendedName>
        <fullName evidence="4 5">Small ribosomal subunit protein uS8</fullName>
    </recommendedName>
</protein>
<evidence type="ECO:0000313" key="7">
    <source>
        <dbReference type="EMBL" id="OGL67185.1"/>
    </source>
</evidence>
<proteinExistence type="inferred from homology"/>
<dbReference type="GO" id="GO:0003735">
    <property type="term" value="F:structural constituent of ribosome"/>
    <property type="evidence" value="ECO:0007669"/>
    <property type="project" value="InterPro"/>
</dbReference>
<comment type="function">
    <text evidence="5">One of the primary rRNA binding proteins, it binds directly to 16S rRNA central domain where it helps coordinate assembly of the platform of the 30S subunit.</text>
</comment>
<evidence type="ECO:0000256" key="3">
    <source>
        <dbReference type="ARBA" id="ARBA00023274"/>
    </source>
</evidence>
<accession>A0A1F7TMI5</accession>
<dbReference type="EMBL" id="MGDT01000003">
    <property type="protein sequence ID" value="OGL67185.1"/>
    <property type="molecule type" value="Genomic_DNA"/>
</dbReference>
<dbReference type="GO" id="GO:0005737">
    <property type="term" value="C:cytoplasm"/>
    <property type="evidence" value="ECO:0007669"/>
    <property type="project" value="UniProtKB-ARBA"/>
</dbReference>
<dbReference type="GO" id="GO:0005840">
    <property type="term" value="C:ribosome"/>
    <property type="evidence" value="ECO:0007669"/>
    <property type="project" value="UniProtKB-KW"/>
</dbReference>
<evidence type="ECO:0000256" key="5">
    <source>
        <dbReference type="HAMAP-Rule" id="MF_01302"/>
    </source>
</evidence>
<dbReference type="HAMAP" id="MF_01302_B">
    <property type="entry name" value="Ribosomal_uS8_B"/>
    <property type="match status" value="1"/>
</dbReference>
<dbReference type="STRING" id="1802385.A2856_03950"/>
<comment type="similarity">
    <text evidence="1 5 6">Belongs to the universal ribosomal protein uS8 family.</text>
</comment>
<evidence type="ECO:0000256" key="2">
    <source>
        <dbReference type="ARBA" id="ARBA00022980"/>
    </source>
</evidence>
<keyword evidence="2 5" id="KW-0689">Ribosomal protein</keyword>
<dbReference type="SUPFAM" id="SSF56047">
    <property type="entry name" value="Ribosomal protein S8"/>
    <property type="match status" value="1"/>
</dbReference>
<evidence type="ECO:0000256" key="1">
    <source>
        <dbReference type="ARBA" id="ARBA00006471"/>
    </source>
</evidence>
<organism evidence="7 8">
    <name type="scientific">Candidatus Uhrbacteria bacterium RIFCSPHIGHO2_01_FULL_63_20</name>
    <dbReference type="NCBI Taxonomy" id="1802385"/>
    <lineage>
        <taxon>Bacteria</taxon>
        <taxon>Candidatus Uhriibacteriota</taxon>
    </lineage>
</organism>
<comment type="caution">
    <text evidence="7">The sequence shown here is derived from an EMBL/GenBank/DDBJ whole genome shotgun (WGS) entry which is preliminary data.</text>
</comment>
<keyword evidence="3 5" id="KW-0687">Ribonucleoprotein</keyword>
<dbReference type="Gene3D" id="3.30.1370.30">
    <property type="match status" value="1"/>
</dbReference>
<dbReference type="AlphaFoldDB" id="A0A1F7TMI5"/>
<dbReference type="InterPro" id="IPR047863">
    <property type="entry name" value="Ribosomal_uS8_CS"/>
</dbReference>
<dbReference type="PROSITE" id="PS00053">
    <property type="entry name" value="RIBOSOMAL_S8"/>
    <property type="match status" value="1"/>
</dbReference>
<dbReference type="GO" id="GO:0006412">
    <property type="term" value="P:translation"/>
    <property type="evidence" value="ECO:0007669"/>
    <property type="project" value="UniProtKB-UniRule"/>
</dbReference>
<evidence type="ECO:0000256" key="4">
    <source>
        <dbReference type="ARBA" id="ARBA00035258"/>
    </source>
</evidence>
<sequence length="129" mass="14274">MITDPISDMLTRLRNAISVRREFVELPSSNVKYAIAKILEREGYLASVEKTGEGIHTMLKLGLNYANGPRIQSLRRVSKPGRRVYAKADELKPVMSGMGVSIVSTPNGLMTNREARARRLGGEVICEIS</sequence>
<dbReference type="NCBIfam" id="NF001109">
    <property type="entry name" value="PRK00136.1"/>
    <property type="match status" value="1"/>
</dbReference>
<dbReference type="InterPro" id="IPR000630">
    <property type="entry name" value="Ribosomal_uS8"/>
</dbReference>
<dbReference type="Pfam" id="PF00410">
    <property type="entry name" value="Ribosomal_S8"/>
    <property type="match status" value="1"/>
</dbReference>
<reference evidence="7 8" key="1">
    <citation type="journal article" date="2016" name="Nat. Commun.">
        <title>Thousands of microbial genomes shed light on interconnected biogeochemical processes in an aquifer system.</title>
        <authorList>
            <person name="Anantharaman K."/>
            <person name="Brown C.T."/>
            <person name="Hug L.A."/>
            <person name="Sharon I."/>
            <person name="Castelle C.J."/>
            <person name="Probst A.J."/>
            <person name="Thomas B.C."/>
            <person name="Singh A."/>
            <person name="Wilkins M.J."/>
            <person name="Karaoz U."/>
            <person name="Brodie E.L."/>
            <person name="Williams K.H."/>
            <person name="Hubbard S.S."/>
            <person name="Banfield J.F."/>
        </authorList>
    </citation>
    <scope>NUCLEOTIDE SEQUENCE [LARGE SCALE GENOMIC DNA]</scope>
</reference>
<dbReference type="FunFam" id="3.30.1490.10:FF:000001">
    <property type="entry name" value="30S ribosomal protein S8"/>
    <property type="match status" value="1"/>
</dbReference>
<evidence type="ECO:0000256" key="6">
    <source>
        <dbReference type="RuleBase" id="RU003660"/>
    </source>
</evidence>
<dbReference type="Proteomes" id="UP000177885">
    <property type="component" value="Unassembled WGS sequence"/>
</dbReference>
<keyword evidence="5" id="KW-0699">rRNA-binding</keyword>